<evidence type="ECO:0000313" key="2">
    <source>
        <dbReference type="EMBL" id="OAZ03211.1"/>
    </source>
</evidence>
<protein>
    <submittedName>
        <fullName evidence="2">Imidazolonepropionase</fullName>
        <ecNumber evidence="2">3.5.2.7</ecNumber>
    </submittedName>
</protein>
<dbReference type="OrthoDB" id="9767366at2"/>
<dbReference type="Gene3D" id="2.30.40.10">
    <property type="entry name" value="Urease, subunit C, domain 1"/>
    <property type="match status" value="2"/>
</dbReference>
<dbReference type="InterPro" id="IPR011059">
    <property type="entry name" value="Metal-dep_hydrolase_composite"/>
</dbReference>
<reference evidence="2 3" key="1">
    <citation type="submission" date="2016-06" db="EMBL/GenBank/DDBJ databases">
        <title>Draft genome sequence of Flavobacterium succinicans strain DD5b.</title>
        <authorList>
            <person name="Poehlein A."/>
            <person name="Daniel R."/>
            <person name="Simeonova D.D."/>
        </authorList>
    </citation>
    <scope>NUCLEOTIDE SEQUENCE [LARGE SCALE GENOMIC DNA]</scope>
    <source>
        <strain evidence="2 3">DD5b</strain>
    </source>
</reference>
<dbReference type="PATRIC" id="fig|29536.5.peg.2556"/>
<dbReference type="PANTHER" id="PTHR22642">
    <property type="entry name" value="IMIDAZOLONEPROPIONASE"/>
    <property type="match status" value="1"/>
</dbReference>
<name>A0A199XPN4_9FLAO</name>
<dbReference type="PANTHER" id="PTHR22642:SF2">
    <property type="entry name" value="PROTEIN LONG AFTER FAR-RED 3"/>
    <property type="match status" value="1"/>
</dbReference>
<sequence length="740" mass="83747">MSDTHNHNHEDCIGCGCYNPAFDLLLNTTNSNETKDARAESVQENEVPKSMIFYNGIIYPVQRKDENEKIVDVTDPDFYYEAMRIDNGMITWLGTSEKAKKEADDEKIDLQDLNGKTILPGLIEPHCHIVPSAAGDFGKYPVPLSKEWGDKIWKNYSPFDNQSDPLDPDPHYPQCLKPDYTRENLLKDVIGDAKKIAEKNNKLSYLEKKNGPYWLLGLGVDPSLMYEVYPEKHWTIDNCVDSSFFREVDLDFERSTPSLAVPPILLMSASGHTAYVNKIALSLAYSLEKEKPTPGFLEKYPTEEKYVINENCVLQEMAQMTPVMRAICKTQLKDLKDGIEGSINDYIKSARKLGVTMVYDAGMQQDWANAYFFKDGTPINHGIRIGMSLPYGIENKFEKANEDLKKQFEDFDSFQPPTEKTINGYWGSIKITSDGSNQGLTGYQSLNYVCPSLPDPNEKGIYNFQTQAKLDPLSVDTLNDGINHNNSLVKAIVKEGWPILIHANGNQAIDYTINAYKESLGTPPTKEEMEEFQNKRNRIEHCSLLNEQNLKDMKEYGIQPSFLIGHVGYWGYVFDKYIFPKSQTVNSAAEHLDLCKSALDHSLRITLHSDNAVTPLGPLRYMEQAITRIMEGSEQAKDYYTNLKKKSGDKPTNTVFKDLPVLNESERITVMQALKAVTLDAAWQCQADHLVGSLLPGKLADFIILEKNPMLMDTPEKAYLNMRNIKVLETWVGGVQYKNG</sequence>
<dbReference type="EC" id="3.5.2.7" evidence="2"/>
<dbReference type="EMBL" id="JMTM01000065">
    <property type="protein sequence ID" value="OAZ03211.1"/>
    <property type="molecule type" value="Genomic_DNA"/>
</dbReference>
<proteinExistence type="predicted"/>
<dbReference type="Gene3D" id="3.20.20.140">
    <property type="entry name" value="Metal-dependent hydrolases"/>
    <property type="match status" value="1"/>
</dbReference>
<dbReference type="Gene3D" id="3.10.310.70">
    <property type="match status" value="1"/>
</dbReference>
<keyword evidence="3" id="KW-1185">Reference proteome</keyword>
<evidence type="ECO:0000313" key="3">
    <source>
        <dbReference type="Proteomes" id="UP000093807"/>
    </source>
</evidence>
<evidence type="ECO:0000259" key="1">
    <source>
        <dbReference type="Pfam" id="PF07969"/>
    </source>
</evidence>
<dbReference type="AlphaFoldDB" id="A0A199XPN4"/>
<comment type="caution">
    <text evidence="2">The sequence shown here is derived from an EMBL/GenBank/DDBJ whole genome shotgun (WGS) entry which is preliminary data.</text>
</comment>
<dbReference type="SUPFAM" id="SSF51556">
    <property type="entry name" value="Metallo-dependent hydrolases"/>
    <property type="match status" value="1"/>
</dbReference>
<dbReference type="RefSeq" id="WP_064716217.1">
    <property type="nucleotide sequence ID" value="NZ_JMTM01000065.1"/>
</dbReference>
<dbReference type="Proteomes" id="UP000093807">
    <property type="component" value="Unassembled WGS sequence"/>
</dbReference>
<gene>
    <name evidence="2" type="primary">hutI_3</name>
    <name evidence="2" type="ORF">FLB_24570</name>
</gene>
<dbReference type="SUPFAM" id="SSF51338">
    <property type="entry name" value="Composite domain of metallo-dependent hydrolases"/>
    <property type="match status" value="1"/>
</dbReference>
<keyword evidence="2" id="KW-0378">Hydrolase</keyword>
<dbReference type="Pfam" id="PF07969">
    <property type="entry name" value="Amidohydro_3"/>
    <property type="match status" value="1"/>
</dbReference>
<accession>A0A199XPN4</accession>
<dbReference type="InterPro" id="IPR032466">
    <property type="entry name" value="Metal_Hydrolase"/>
</dbReference>
<dbReference type="InterPro" id="IPR013108">
    <property type="entry name" value="Amidohydro_3"/>
</dbReference>
<dbReference type="GO" id="GO:0050480">
    <property type="term" value="F:imidazolonepropionase activity"/>
    <property type="evidence" value="ECO:0007669"/>
    <property type="project" value="UniProtKB-EC"/>
</dbReference>
<organism evidence="2 3">
    <name type="scientific">Flavobacterium succinicans</name>
    <dbReference type="NCBI Taxonomy" id="29536"/>
    <lineage>
        <taxon>Bacteria</taxon>
        <taxon>Pseudomonadati</taxon>
        <taxon>Bacteroidota</taxon>
        <taxon>Flavobacteriia</taxon>
        <taxon>Flavobacteriales</taxon>
        <taxon>Flavobacteriaceae</taxon>
        <taxon>Flavobacterium</taxon>
    </lineage>
</organism>
<feature type="domain" description="Amidohydrolase 3" evidence="1">
    <location>
        <begin position="262"/>
        <end position="735"/>
    </location>
</feature>